<gene>
    <name evidence="1" type="ORF">NS506_03443</name>
    <name evidence="2" type="ORF">NSK11_contig00056-0014</name>
</gene>
<dbReference type="AlphaFoldDB" id="A0ABC9YVB2"/>
<proteinExistence type="predicted"/>
<dbReference type="GeneID" id="93375967"/>
<dbReference type="EMBL" id="CP017839">
    <property type="protein sequence ID" value="APA97495.1"/>
    <property type="molecule type" value="Genomic_DNA"/>
</dbReference>
<dbReference type="Proteomes" id="UP000180166">
    <property type="component" value="Chromosome"/>
</dbReference>
<reference evidence="2 3" key="2">
    <citation type="journal article" date="2016" name="Genome Announc.">
        <title>Draft Genome Sequence of Erythromycin- and Oxytetracycline-Sensitive Nocardia seriolae Strain U-1 (NBRC 110359).</title>
        <authorList>
            <person name="Imajoh M."/>
            <person name="Sukeda M."/>
            <person name="Shimizu M."/>
            <person name="Yamane J."/>
            <person name="Ohnishi K."/>
            <person name="Oshima S."/>
        </authorList>
    </citation>
    <scope>NUCLEOTIDE SEQUENCE [LARGE SCALE GENOMIC DNA]</scope>
    <source>
        <strain evidence="2 3">U-1</strain>
    </source>
</reference>
<dbReference type="RefSeq" id="WP_033088472.1">
    <property type="nucleotide sequence ID" value="NZ_AP017900.1"/>
</dbReference>
<name>A0ABC9YVB2_9NOCA</name>
<accession>A0ABC9YVB2</accession>
<evidence type="ECO:0000313" key="3">
    <source>
        <dbReference type="Proteomes" id="UP000037179"/>
    </source>
</evidence>
<dbReference type="Proteomes" id="UP000037179">
    <property type="component" value="Unassembled WGS sequence"/>
</dbReference>
<reference evidence="1 4" key="3">
    <citation type="submission" date="2016-10" db="EMBL/GenBank/DDBJ databases">
        <title>Genome sequence of Nocardia seriolae strain EM150506, isolated from Anguila japonica.</title>
        <authorList>
            <person name="Han H.-J."/>
        </authorList>
    </citation>
    <scope>NUCLEOTIDE SEQUENCE [LARGE SCALE GENOMIC DNA]</scope>
    <source>
        <strain evidence="1 4">EM150506</strain>
    </source>
</reference>
<dbReference type="KEGG" id="nsr:NS506_03443"/>
<protein>
    <recommendedName>
        <fullName evidence="5">DUF1501 domain-containing protein</fullName>
    </recommendedName>
</protein>
<sequence>MDSLNRRTVLRAGLGVGVVAAASGIAAYEVLGTSSGPRLWNPPAPVRAAAPDKRKLLVIEMAGGSDGLSMAVPYADSRYRDLRRRTAIAADLVHAIDDRLGLHPNLPKLARAGVSVVPGVGTTVPDLSQFEMLHRWQTGDPEGTLSSRDRFPGTPV</sequence>
<evidence type="ECO:0000313" key="2">
    <source>
        <dbReference type="EMBL" id="GAP29434.1"/>
    </source>
</evidence>
<evidence type="ECO:0000313" key="4">
    <source>
        <dbReference type="Proteomes" id="UP000180166"/>
    </source>
</evidence>
<organism evidence="2 3">
    <name type="scientific">Nocardia seriolae</name>
    <dbReference type="NCBI Taxonomy" id="37332"/>
    <lineage>
        <taxon>Bacteria</taxon>
        <taxon>Bacillati</taxon>
        <taxon>Actinomycetota</taxon>
        <taxon>Actinomycetes</taxon>
        <taxon>Mycobacteriales</taxon>
        <taxon>Nocardiaceae</taxon>
        <taxon>Nocardia</taxon>
    </lineage>
</organism>
<dbReference type="EMBL" id="BBYQ01000056">
    <property type="protein sequence ID" value="GAP29434.1"/>
    <property type="molecule type" value="Genomic_DNA"/>
</dbReference>
<keyword evidence="3" id="KW-1185">Reference proteome</keyword>
<reference evidence="3" key="1">
    <citation type="submission" date="2015-07" db="EMBL/GenBank/DDBJ databases">
        <title>Nocardia seriolae U-1 whole genome shotgun sequence.</title>
        <authorList>
            <person name="Imajoh M."/>
            <person name="Fukumoto Y."/>
            <person name="Sukeda M."/>
            <person name="Yamane J."/>
            <person name="Yamasaki K."/>
            <person name="Shimizu M."/>
            <person name="Ohnishi K."/>
            <person name="Oshima S."/>
        </authorList>
    </citation>
    <scope>NUCLEOTIDE SEQUENCE [LARGE SCALE GENOMIC DNA]</scope>
    <source>
        <strain evidence="3">U-1</strain>
    </source>
</reference>
<evidence type="ECO:0000313" key="1">
    <source>
        <dbReference type="EMBL" id="APA97495.1"/>
    </source>
</evidence>
<evidence type="ECO:0008006" key="5">
    <source>
        <dbReference type="Google" id="ProtNLM"/>
    </source>
</evidence>